<dbReference type="GO" id="GO:0008270">
    <property type="term" value="F:zinc ion binding"/>
    <property type="evidence" value="ECO:0007669"/>
    <property type="project" value="UniProtKB-KW"/>
</dbReference>
<organism evidence="6 7">
    <name type="scientific">Coemansia pectinata</name>
    <dbReference type="NCBI Taxonomy" id="1052879"/>
    <lineage>
        <taxon>Eukaryota</taxon>
        <taxon>Fungi</taxon>
        <taxon>Fungi incertae sedis</taxon>
        <taxon>Zoopagomycota</taxon>
        <taxon>Kickxellomycotina</taxon>
        <taxon>Kickxellomycetes</taxon>
        <taxon>Kickxellales</taxon>
        <taxon>Kickxellaceae</taxon>
        <taxon>Coemansia</taxon>
    </lineage>
</organism>
<comment type="caution">
    <text evidence="6">The sequence shown here is derived from an EMBL/GenBank/DDBJ whole genome shotgun (WGS) entry which is preliminary data.</text>
</comment>
<dbReference type="SUPFAM" id="SSF51735">
    <property type="entry name" value="NAD(P)-binding Rossmann-fold domains"/>
    <property type="match status" value="1"/>
</dbReference>
<keyword evidence="3" id="KW-0479">Metal-binding</keyword>
<accession>A0A9W8L934</accession>
<dbReference type="GO" id="GO:0016616">
    <property type="term" value="F:oxidoreductase activity, acting on the CH-OH group of donors, NAD or NADP as acceptor"/>
    <property type="evidence" value="ECO:0007669"/>
    <property type="project" value="TreeGrafter"/>
</dbReference>
<dbReference type="PRINTS" id="PR00081">
    <property type="entry name" value="GDHRDH"/>
</dbReference>
<evidence type="ECO:0000256" key="2">
    <source>
        <dbReference type="ARBA" id="ARBA00023002"/>
    </source>
</evidence>
<dbReference type="PANTHER" id="PTHR44229:SF4">
    <property type="entry name" value="15-HYDROXYPROSTAGLANDIN DEHYDROGENASE [NAD(+)]"/>
    <property type="match status" value="1"/>
</dbReference>
<dbReference type="EMBL" id="JANBUH010000464">
    <property type="protein sequence ID" value="KAJ2750995.1"/>
    <property type="molecule type" value="Genomic_DNA"/>
</dbReference>
<dbReference type="InterPro" id="IPR036875">
    <property type="entry name" value="Znf_CCHC_sf"/>
</dbReference>
<evidence type="ECO:0000256" key="1">
    <source>
        <dbReference type="ARBA" id="ARBA00006484"/>
    </source>
</evidence>
<dbReference type="InterPro" id="IPR001878">
    <property type="entry name" value="Znf_CCHC"/>
</dbReference>
<protein>
    <recommendedName>
        <fullName evidence="5">CCHC-type domain-containing protein</fullName>
    </recommendedName>
</protein>
<feature type="region of interest" description="Disordered" evidence="4">
    <location>
        <begin position="567"/>
        <end position="597"/>
    </location>
</feature>
<keyword evidence="3" id="KW-0862">Zinc</keyword>
<dbReference type="InterPro" id="IPR002347">
    <property type="entry name" value="SDR_fam"/>
</dbReference>
<dbReference type="Gene3D" id="4.10.60.10">
    <property type="entry name" value="Zinc finger, CCHC-type"/>
    <property type="match status" value="1"/>
</dbReference>
<feature type="region of interest" description="Disordered" evidence="4">
    <location>
        <begin position="438"/>
        <end position="465"/>
    </location>
</feature>
<keyword evidence="2" id="KW-0560">Oxidoreductase</keyword>
<dbReference type="PANTHER" id="PTHR44229">
    <property type="entry name" value="15-HYDROXYPROSTAGLANDIN DEHYDROGENASE [NAD(+)]"/>
    <property type="match status" value="1"/>
</dbReference>
<dbReference type="SMART" id="SM00343">
    <property type="entry name" value="ZnF_C2HC"/>
    <property type="match status" value="1"/>
</dbReference>
<evidence type="ECO:0000256" key="4">
    <source>
        <dbReference type="SAM" id="MobiDB-lite"/>
    </source>
</evidence>
<keyword evidence="3" id="KW-0863">Zinc-finger</keyword>
<dbReference type="Pfam" id="PF00098">
    <property type="entry name" value="zf-CCHC"/>
    <property type="match status" value="1"/>
</dbReference>
<comment type="similarity">
    <text evidence="1">Belongs to the short-chain dehydrogenases/reductases (SDR) family.</text>
</comment>
<gene>
    <name evidence="6" type="ORF">GGI19_004765</name>
</gene>
<sequence length="844" mass="90625">MSTEEEGPAFISFSGLPDESVEDFVSSVDSLRKHFKWSNQVAFCYARTMLKGSARKLIQTATSKTAATGALGKALGDEAIDPNSWNNLKSSLLFEFSLEHAQNRLLVSLLSMRQQMGESSSEYAHRFIGIVSALVVAHYPLDSNLLAVLFASGLRSEKVKWELLMRRLHSIDKAIGYVAPDQLYKAAKLTSLLSPLPTLPSLVGSVGELSPTSDASSTFTGSKSQANLFSAGDDDDELGRHAADIVLGMDKVNLDASGQQAPRPLVLPELKYDFDNADESTAVMRGATANGASFSLDDDGDDGDEAAAVSSAMPWSVSQAHGDTTAVPDDHRQYGSAGNGFWTPPRLPDAHQRRQHRQSMSTYAVPEAVAGVSTTRGRFEGGGTSSSSVHLSGQMWTPTARPKHATMPRSSSIASTPAPGMSAYQSYDLTEESDNYYYDRDDDQMHDGEHTPPKSSESEDPAKSASELNCLADQLEHLSSMLRVQSDARRKRPRLCYRCRQKGHMASDCPLPADATVPNQQSRERMGLSSPHPPHVPSPRSNTVSSSPSALPWRASSVALYNNIVGSRNGTQSSRSASGSVTPSRRNTQSWNWSNYHGNTASTNGTVSIVTGGAQGIGKRLAEALVARGGKVVIGDIQDKGGDVADELNAKYGMRVAVFHKCDVRNPHSIQALVSQAVGEFGALDIFINAASTHGTSPWLDTNGDNVSRTIDINLKAPIEGTRVAVRHFLTNMRKGCIVNVISMAAFVPEEILPVYTAAMYGLVGFTASCATLALRTPPIRVNSVAPSTMYVTGGRMASDEVVAQVMKCISDESLTGDTIKLPVGQPATLYEGPKARPRLNSKL</sequence>
<dbReference type="GO" id="GO:0003676">
    <property type="term" value="F:nucleic acid binding"/>
    <property type="evidence" value="ECO:0007669"/>
    <property type="project" value="InterPro"/>
</dbReference>
<proteinExistence type="inferred from homology"/>
<dbReference type="GO" id="GO:0005737">
    <property type="term" value="C:cytoplasm"/>
    <property type="evidence" value="ECO:0007669"/>
    <property type="project" value="TreeGrafter"/>
</dbReference>
<feature type="domain" description="CCHC-type" evidence="5">
    <location>
        <begin position="496"/>
        <end position="510"/>
    </location>
</feature>
<dbReference type="Pfam" id="PF00106">
    <property type="entry name" value="adh_short"/>
    <property type="match status" value="1"/>
</dbReference>
<evidence type="ECO:0000256" key="3">
    <source>
        <dbReference type="PROSITE-ProRule" id="PRU00047"/>
    </source>
</evidence>
<evidence type="ECO:0000313" key="6">
    <source>
        <dbReference type="EMBL" id="KAJ2750995.1"/>
    </source>
</evidence>
<feature type="compositionally biased region" description="Polar residues" evidence="4">
    <location>
        <begin position="385"/>
        <end position="397"/>
    </location>
</feature>
<reference evidence="6" key="1">
    <citation type="submission" date="2022-07" db="EMBL/GenBank/DDBJ databases">
        <title>Phylogenomic reconstructions and comparative analyses of Kickxellomycotina fungi.</title>
        <authorList>
            <person name="Reynolds N.K."/>
            <person name="Stajich J.E."/>
            <person name="Barry K."/>
            <person name="Grigoriev I.V."/>
            <person name="Crous P."/>
            <person name="Smith M.E."/>
        </authorList>
    </citation>
    <scope>NUCLEOTIDE SEQUENCE</scope>
    <source>
        <strain evidence="6">BCRC 34297</strain>
    </source>
</reference>
<dbReference type="Gene3D" id="3.40.50.720">
    <property type="entry name" value="NAD(P)-binding Rossmann-like Domain"/>
    <property type="match status" value="1"/>
</dbReference>
<dbReference type="Proteomes" id="UP001140011">
    <property type="component" value="Unassembled WGS sequence"/>
</dbReference>
<dbReference type="PROSITE" id="PS50158">
    <property type="entry name" value="ZF_CCHC"/>
    <property type="match status" value="1"/>
</dbReference>
<dbReference type="InterPro" id="IPR036291">
    <property type="entry name" value="NAD(P)-bd_dom_sf"/>
</dbReference>
<feature type="compositionally biased region" description="Low complexity" evidence="4">
    <location>
        <begin position="538"/>
        <end position="549"/>
    </location>
</feature>
<feature type="region of interest" description="Disordered" evidence="4">
    <location>
        <begin position="507"/>
        <end position="549"/>
    </location>
</feature>
<dbReference type="SUPFAM" id="SSF57756">
    <property type="entry name" value="Retrovirus zinc finger-like domains"/>
    <property type="match status" value="1"/>
</dbReference>
<dbReference type="AlphaFoldDB" id="A0A9W8L934"/>
<dbReference type="OrthoDB" id="5371740at2759"/>
<evidence type="ECO:0000259" key="5">
    <source>
        <dbReference type="PROSITE" id="PS50158"/>
    </source>
</evidence>
<keyword evidence="7" id="KW-1185">Reference proteome</keyword>
<feature type="region of interest" description="Disordered" evidence="4">
    <location>
        <begin position="375"/>
        <end position="423"/>
    </location>
</feature>
<evidence type="ECO:0000313" key="7">
    <source>
        <dbReference type="Proteomes" id="UP001140011"/>
    </source>
</evidence>
<feature type="region of interest" description="Disordered" evidence="4">
    <location>
        <begin position="315"/>
        <end position="344"/>
    </location>
</feature>
<name>A0A9W8L934_9FUNG</name>
<feature type="compositionally biased region" description="Basic and acidic residues" evidence="4">
    <location>
        <begin position="438"/>
        <end position="462"/>
    </location>
</feature>